<evidence type="ECO:0000256" key="1">
    <source>
        <dbReference type="SAM" id="MobiDB-lite"/>
    </source>
</evidence>
<feature type="region of interest" description="Disordered" evidence="1">
    <location>
        <begin position="1"/>
        <end position="32"/>
    </location>
</feature>
<evidence type="ECO:0008006" key="4">
    <source>
        <dbReference type="Google" id="ProtNLM"/>
    </source>
</evidence>
<reference evidence="2 3" key="1">
    <citation type="submission" date="2021-03" db="EMBL/GenBank/DDBJ databases">
        <title>Complete genome of Streptomyces formicae strain 1H-GS9 (DSM 100524).</title>
        <authorList>
            <person name="Atanasov K.E."/>
            <person name="Altabella T."/>
            <person name="Ferrer A."/>
        </authorList>
    </citation>
    <scope>NUCLEOTIDE SEQUENCE [LARGE SCALE GENOMIC DNA]</scope>
    <source>
        <strain evidence="2 3">1H-GS9</strain>
    </source>
</reference>
<organism evidence="2 3">
    <name type="scientific">Streptomyces formicae</name>
    <dbReference type="NCBI Taxonomy" id="1616117"/>
    <lineage>
        <taxon>Bacteria</taxon>
        <taxon>Bacillati</taxon>
        <taxon>Actinomycetota</taxon>
        <taxon>Actinomycetes</taxon>
        <taxon>Kitasatosporales</taxon>
        <taxon>Streptomycetaceae</taxon>
        <taxon>Streptomyces</taxon>
    </lineage>
</organism>
<dbReference type="Proteomes" id="UP000828924">
    <property type="component" value="Chromosome"/>
</dbReference>
<accession>A0ABY3WVC2</accession>
<evidence type="ECO:0000313" key="3">
    <source>
        <dbReference type="Proteomes" id="UP000828924"/>
    </source>
</evidence>
<sequence length="58" mass="6340">MSTFELPRRTPGASGRTHTPAPEPQPGGPSRALRIRAASGWERFMRRAGTHPEAEEDA</sequence>
<dbReference type="EMBL" id="CP071872">
    <property type="protein sequence ID" value="UNM14480.1"/>
    <property type="molecule type" value="Genomic_DNA"/>
</dbReference>
<evidence type="ECO:0000313" key="2">
    <source>
        <dbReference type="EMBL" id="UNM14480.1"/>
    </source>
</evidence>
<name>A0ABY3WVC2_9ACTN</name>
<keyword evidence="3" id="KW-1185">Reference proteome</keyword>
<protein>
    <recommendedName>
        <fullName evidence="4">DUF397 domain-containing protein</fullName>
    </recommendedName>
</protein>
<gene>
    <name evidence="2" type="ORF">J4032_26120</name>
</gene>
<dbReference type="RefSeq" id="WP_242334206.1">
    <property type="nucleotide sequence ID" value="NZ_CP071872.1"/>
</dbReference>
<proteinExistence type="predicted"/>